<name>A0AAV4SM31_CAEEX</name>
<protein>
    <submittedName>
        <fullName evidence="1">Uncharacterized protein</fullName>
    </submittedName>
</protein>
<evidence type="ECO:0000313" key="2">
    <source>
        <dbReference type="Proteomes" id="UP001054945"/>
    </source>
</evidence>
<keyword evidence="2" id="KW-1185">Reference proteome</keyword>
<dbReference type="EMBL" id="BPLR01009759">
    <property type="protein sequence ID" value="GIY34379.1"/>
    <property type="molecule type" value="Genomic_DNA"/>
</dbReference>
<comment type="caution">
    <text evidence="1">The sequence shown here is derived from an EMBL/GenBank/DDBJ whole genome shotgun (WGS) entry which is preliminary data.</text>
</comment>
<evidence type="ECO:0000313" key="1">
    <source>
        <dbReference type="EMBL" id="GIY34379.1"/>
    </source>
</evidence>
<gene>
    <name evidence="1" type="ORF">CEXT_107461</name>
</gene>
<reference evidence="1 2" key="1">
    <citation type="submission" date="2021-06" db="EMBL/GenBank/DDBJ databases">
        <title>Caerostris extrusa draft genome.</title>
        <authorList>
            <person name="Kono N."/>
            <person name="Arakawa K."/>
        </authorList>
    </citation>
    <scope>NUCLEOTIDE SEQUENCE [LARGE SCALE GENOMIC DNA]</scope>
</reference>
<organism evidence="1 2">
    <name type="scientific">Caerostris extrusa</name>
    <name type="common">Bark spider</name>
    <name type="synonym">Caerostris bankana</name>
    <dbReference type="NCBI Taxonomy" id="172846"/>
    <lineage>
        <taxon>Eukaryota</taxon>
        <taxon>Metazoa</taxon>
        <taxon>Ecdysozoa</taxon>
        <taxon>Arthropoda</taxon>
        <taxon>Chelicerata</taxon>
        <taxon>Arachnida</taxon>
        <taxon>Araneae</taxon>
        <taxon>Araneomorphae</taxon>
        <taxon>Entelegynae</taxon>
        <taxon>Araneoidea</taxon>
        <taxon>Araneidae</taxon>
        <taxon>Caerostris</taxon>
    </lineage>
</organism>
<accession>A0AAV4SM31</accession>
<proteinExistence type="predicted"/>
<sequence>MKTNYFCRKLRFRNALSFSANKNASAFEKTTVEKHHLIIERSVVQFPLNTKAFLLKSCYASPLGIEAIRKRQVEEAGYF</sequence>
<dbReference type="AlphaFoldDB" id="A0AAV4SM31"/>
<dbReference type="Proteomes" id="UP001054945">
    <property type="component" value="Unassembled WGS sequence"/>
</dbReference>